<dbReference type="Pfam" id="PF07454">
    <property type="entry name" value="SpoIIP"/>
    <property type="match status" value="1"/>
</dbReference>
<dbReference type="Proteomes" id="UP000215145">
    <property type="component" value="Unassembled WGS sequence"/>
</dbReference>
<keyword evidence="2" id="KW-0472">Membrane</keyword>
<name>A0A229P0Z9_9BACL</name>
<keyword evidence="4" id="KW-1185">Reference proteome</keyword>
<keyword evidence="2" id="KW-0812">Transmembrane</keyword>
<dbReference type="OrthoDB" id="1633470at2"/>
<dbReference type="AlphaFoldDB" id="A0A229P0Z9"/>
<feature type="transmembrane region" description="Helical" evidence="2">
    <location>
        <begin position="21"/>
        <end position="45"/>
    </location>
</feature>
<keyword evidence="2" id="KW-1133">Transmembrane helix</keyword>
<accession>A0A229P0Z9</accession>
<evidence type="ECO:0000313" key="3">
    <source>
        <dbReference type="EMBL" id="OXM15569.1"/>
    </source>
</evidence>
<comment type="caution">
    <text evidence="3">The sequence shown here is derived from an EMBL/GenBank/DDBJ whole genome shotgun (WGS) entry which is preliminary data.</text>
</comment>
<organism evidence="3 4">
    <name type="scientific">Paenibacillus herberti</name>
    <dbReference type="NCBI Taxonomy" id="1619309"/>
    <lineage>
        <taxon>Bacteria</taxon>
        <taxon>Bacillati</taxon>
        <taxon>Bacillota</taxon>
        <taxon>Bacilli</taxon>
        <taxon>Bacillales</taxon>
        <taxon>Paenibacillaceae</taxon>
        <taxon>Paenibacillus</taxon>
    </lineage>
</organism>
<feature type="region of interest" description="Disordered" evidence="1">
    <location>
        <begin position="104"/>
        <end position="201"/>
    </location>
</feature>
<feature type="compositionally biased region" description="Low complexity" evidence="1">
    <location>
        <begin position="170"/>
        <end position="190"/>
    </location>
</feature>
<reference evidence="3 4" key="1">
    <citation type="submission" date="2017-07" db="EMBL/GenBank/DDBJ databases">
        <title>Paenibacillus herberti R33 genome sequencing and assembly.</title>
        <authorList>
            <person name="Su W."/>
        </authorList>
    </citation>
    <scope>NUCLEOTIDE SEQUENCE [LARGE SCALE GENOMIC DNA]</scope>
    <source>
        <strain evidence="3 4">R33</strain>
    </source>
</reference>
<evidence type="ECO:0000313" key="4">
    <source>
        <dbReference type="Proteomes" id="UP000215145"/>
    </source>
</evidence>
<sequence>MKRTFIQANIGSLRIRRFLTAGRTFAVMSLCSMMVFVFAGAFSMVREHQGASSLKGLASVVSTAFFADMLGMEMPSFRNPADSRFSDRQLSGYVLEKLTEVNPSNPRSLLAAGLPGMPAPGSPVLPLQEAEGGQKPPQGEEEPAPGQLGSEEPDGHDAGAEGIGEGVGPVGEVPDAPAGENGAGSGSNSPDKPSSEAGGQGRKGVFIYQTHSRESFAPELADGKSDPQSDKINVGQVGKKLAEQLESMGIGALHSSVDYPTAIPGYDWPLSYKYSKKTVTEAMSTNKDLRYFIDIHRDSQKRKLTTIAFDGKDYAKVFFVIGKGNPNWKQNEAFAEAIDERLEKKYPGLSRGILGKSSNGGRNNGEYNQSLSANSILVEMGGVDNTLEECYRTTEILASVIADLYFEDQKA</sequence>
<dbReference type="EMBL" id="NMUQ01000001">
    <property type="protein sequence ID" value="OXM15569.1"/>
    <property type="molecule type" value="Genomic_DNA"/>
</dbReference>
<evidence type="ECO:0000256" key="2">
    <source>
        <dbReference type="SAM" id="Phobius"/>
    </source>
</evidence>
<proteinExistence type="predicted"/>
<dbReference type="InterPro" id="IPR010897">
    <property type="entry name" value="Spore_II_P"/>
</dbReference>
<dbReference type="NCBIfam" id="TIGR02867">
    <property type="entry name" value="spore_II_P"/>
    <property type="match status" value="1"/>
</dbReference>
<dbReference type="RefSeq" id="WP_089522663.1">
    <property type="nucleotide sequence ID" value="NZ_NMUQ01000001.1"/>
</dbReference>
<protein>
    <submittedName>
        <fullName evidence="3">Stage II sporulation protein P</fullName>
    </submittedName>
</protein>
<dbReference type="SUPFAM" id="SSF53187">
    <property type="entry name" value="Zn-dependent exopeptidases"/>
    <property type="match status" value="1"/>
</dbReference>
<gene>
    <name evidence="3" type="ORF">CGZ75_02185</name>
</gene>
<evidence type="ECO:0000256" key="1">
    <source>
        <dbReference type="SAM" id="MobiDB-lite"/>
    </source>
</evidence>
<feature type="compositionally biased region" description="Low complexity" evidence="1">
    <location>
        <begin position="128"/>
        <end position="137"/>
    </location>
</feature>